<organism evidence="1 2">
    <name type="scientific">Hamiltosporidium magnivora</name>
    <dbReference type="NCBI Taxonomy" id="148818"/>
    <lineage>
        <taxon>Eukaryota</taxon>
        <taxon>Fungi</taxon>
        <taxon>Fungi incertae sedis</taxon>
        <taxon>Microsporidia</taxon>
        <taxon>Dubosqiidae</taxon>
        <taxon>Hamiltosporidium</taxon>
    </lineage>
</organism>
<keyword evidence="2" id="KW-1185">Reference proteome</keyword>
<name>A0A4Q9LGH8_9MICR</name>
<dbReference type="AlphaFoldDB" id="A0A4Q9LGH8"/>
<dbReference type="VEuPathDB" id="MicrosporidiaDB:CWI36_0336p0010"/>
<reference evidence="1 2" key="1">
    <citation type="submission" date="2017-12" db="EMBL/GenBank/DDBJ databases">
        <authorList>
            <person name="Pombert J.-F."/>
            <person name="Haag K.L."/>
            <person name="Ebert D."/>
        </authorList>
    </citation>
    <scope>NUCLEOTIDE SEQUENCE [LARGE SCALE GENOMIC DNA]</scope>
    <source>
        <strain evidence="1">BE-OM-2</strain>
    </source>
</reference>
<accession>A0A4Q9LGH8</accession>
<proteinExistence type="predicted"/>
<evidence type="ECO:0000313" key="2">
    <source>
        <dbReference type="Proteomes" id="UP000291404"/>
    </source>
</evidence>
<dbReference type="VEuPathDB" id="MicrosporidiaDB:CWI39_0124p0020"/>
<sequence length="417" mass="49869">MINLIDIIFISMVLCSDESQNLFFDPKENLLESDNTFPGIFLSIQNLCSQVIEKKEKKYDILLKKGFLVFLSNINVFIEKQSEFQFIFDSHYKSDSCFLLLAQIDDIPAKKDLSEFFIKHSYDCNHKIFNRQRKKNGKMKKFEVIEYEEIKKNSCYLFKIELPMSPENLFTFIKKVQGNSNFFKKEKENYLCVMFKDFLSGVERSIIEIGLKNLKTRKLDKNTVIYISINKQDFVSKDIYPVFNRKHRDKQKIYGYFFSLAMISSVERENLKNIPTSALIMFKKINLVKEYHKKDYKAELSFYKYPDFTLEDFNCKKLVYSVIKRIIFGFCIEINIEYKPMFLSIISKKKYRKIINLKLIWDDFEENFIELTLSFDSNDTMNKFVYRRGCYADTHEKKEYQSLEEIRSVFDAFLEEI</sequence>
<comment type="caution">
    <text evidence="1">The sequence shown here is derived from an EMBL/GenBank/DDBJ whole genome shotgun (WGS) entry which is preliminary data.</text>
</comment>
<protein>
    <submittedName>
        <fullName evidence="1">Uncharacterized protein</fullName>
    </submittedName>
</protein>
<evidence type="ECO:0000313" key="1">
    <source>
        <dbReference type="EMBL" id="TBU07047.1"/>
    </source>
</evidence>
<dbReference type="EMBL" id="PITI01000336">
    <property type="protein sequence ID" value="TBU07047.1"/>
    <property type="molecule type" value="Genomic_DNA"/>
</dbReference>
<gene>
    <name evidence="1" type="ORF">CWI36_0336p0010</name>
</gene>
<dbReference type="Proteomes" id="UP000291404">
    <property type="component" value="Unassembled WGS sequence"/>
</dbReference>